<evidence type="ECO:0000313" key="2">
    <source>
        <dbReference type="EMBL" id="OJT15012.1"/>
    </source>
</evidence>
<accession>A0A1M2W5H2</accession>
<gene>
    <name evidence="2" type="ORF">TRAPUB_8455</name>
</gene>
<reference evidence="2 3" key="1">
    <citation type="submission" date="2016-10" db="EMBL/GenBank/DDBJ databases">
        <title>Genome sequence of the basidiomycete white-rot fungus Trametes pubescens.</title>
        <authorList>
            <person name="Makela M.R."/>
            <person name="Granchi Z."/>
            <person name="Peng M."/>
            <person name="De Vries R.P."/>
            <person name="Grigoriev I."/>
            <person name="Riley R."/>
            <person name="Hilden K."/>
        </authorList>
    </citation>
    <scope>NUCLEOTIDE SEQUENCE [LARGE SCALE GENOMIC DNA]</scope>
    <source>
        <strain evidence="2 3">FBCC735</strain>
    </source>
</reference>
<evidence type="ECO:0000259" key="1">
    <source>
        <dbReference type="PROSITE" id="PS50181"/>
    </source>
</evidence>
<dbReference type="AlphaFoldDB" id="A0A1M2W5H2"/>
<dbReference type="InterPro" id="IPR001810">
    <property type="entry name" value="F-box_dom"/>
</dbReference>
<evidence type="ECO:0000313" key="3">
    <source>
        <dbReference type="Proteomes" id="UP000184267"/>
    </source>
</evidence>
<dbReference type="InterPro" id="IPR036047">
    <property type="entry name" value="F-box-like_dom_sf"/>
</dbReference>
<keyword evidence="3" id="KW-1185">Reference proteome</keyword>
<name>A0A1M2W5H2_TRAPU</name>
<dbReference type="Pfam" id="PF12937">
    <property type="entry name" value="F-box-like"/>
    <property type="match status" value="1"/>
</dbReference>
<dbReference type="PROSITE" id="PS50181">
    <property type="entry name" value="FBOX"/>
    <property type="match status" value="1"/>
</dbReference>
<dbReference type="STRING" id="154538.A0A1M2W5H2"/>
<feature type="domain" description="F-box" evidence="1">
    <location>
        <begin position="44"/>
        <end position="97"/>
    </location>
</feature>
<dbReference type="SUPFAM" id="SSF52047">
    <property type="entry name" value="RNI-like"/>
    <property type="match status" value="1"/>
</dbReference>
<proteinExistence type="predicted"/>
<dbReference type="Gene3D" id="3.80.10.10">
    <property type="entry name" value="Ribonuclease Inhibitor"/>
    <property type="match status" value="1"/>
</dbReference>
<protein>
    <recommendedName>
        <fullName evidence="1">F-box domain-containing protein</fullName>
    </recommendedName>
</protein>
<dbReference type="Gene3D" id="1.20.1280.50">
    <property type="match status" value="1"/>
</dbReference>
<dbReference type="OrthoDB" id="2751071at2759"/>
<comment type="caution">
    <text evidence="2">The sequence shown here is derived from an EMBL/GenBank/DDBJ whole genome shotgun (WGS) entry which is preliminary data.</text>
</comment>
<organism evidence="2 3">
    <name type="scientific">Trametes pubescens</name>
    <name type="common">White-rot fungus</name>
    <dbReference type="NCBI Taxonomy" id="154538"/>
    <lineage>
        <taxon>Eukaryota</taxon>
        <taxon>Fungi</taxon>
        <taxon>Dikarya</taxon>
        <taxon>Basidiomycota</taxon>
        <taxon>Agaricomycotina</taxon>
        <taxon>Agaricomycetes</taxon>
        <taxon>Polyporales</taxon>
        <taxon>Polyporaceae</taxon>
        <taxon>Trametes</taxon>
    </lineage>
</organism>
<dbReference type="Proteomes" id="UP000184267">
    <property type="component" value="Unassembled WGS sequence"/>
</dbReference>
<dbReference type="EMBL" id="MNAD01000215">
    <property type="protein sequence ID" value="OJT15012.1"/>
    <property type="molecule type" value="Genomic_DNA"/>
</dbReference>
<dbReference type="InterPro" id="IPR032675">
    <property type="entry name" value="LRR_dom_sf"/>
</dbReference>
<dbReference type="SUPFAM" id="SSF81383">
    <property type="entry name" value="F-box domain"/>
    <property type="match status" value="1"/>
</dbReference>
<sequence>MLPHSKRNVVVSGSGRMLVRAKPKPRSRLLKHISQPPSTPNRVATSHKTLPPEVLIQVFEHAVEADIATNSHLIRITHVCRYWRDLAVHSPALWTDIALRHPVAVKAFLARSKGLPLRICIDMNTTFFSAITKETLTQTLQTLLAQSRRTLTLKIDHMPPFGFDWVMKGIAGAAPQLEMLVIKRRLPVFVVVPEARPRPVVDGMPKLRSLTISGSALHWLPKAPNSLTEIELNNTLCDIHTMLDLLQRCSASLERLTIRGVFNTPPQRDTRRITLARLKTLQIHSGSVRGLAALLPSLVLPSEHTTMSFSCPQNIPVSSSHPRLRPYGGTFADLASALSARVHLPFAALRNLKRIELRWNRHKVQTLRAYLNSDLDDPAAPALQVAAYASHTPRTPAGARFIFNWPLDARHVETLDIYGTSADLHFPWNQPRRAPWGLMLRAVSRLRTLRIRAMKEEDLHALLCALYTLPVDLWQNVCPRLETLIFAEMALGEKSWDALVRLVHTNRTYLQKIVVELPKMDPAICDGWAAIQIRRSDYVQLVFTESTESLLGL</sequence>